<evidence type="ECO:0000313" key="1">
    <source>
        <dbReference type="EMBL" id="KUG29671.1"/>
    </source>
</evidence>
<gene>
    <name evidence="1" type="ORF">ASZ90_000441</name>
</gene>
<proteinExistence type="predicted"/>
<organism evidence="1">
    <name type="scientific">hydrocarbon metagenome</name>
    <dbReference type="NCBI Taxonomy" id="938273"/>
    <lineage>
        <taxon>unclassified sequences</taxon>
        <taxon>metagenomes</taxon>
        <taxon>ecological metagenomes</taxon>
    </lineage>
</organism>
<name>A0A0W8G942_9ZZZZ</name>
<protein>
    <submittedName>
        <fullName evidence="1">Uncharacterized protein</fullName>
    </submittedName>
</protein>
<sequence length="90" mass="9691">MKSTIHGFAPRNGAIPAIAAKSPALAVFRASFDPLFHDPWNGRSGAPDPAPGTVKKASIKHRIFSMPYRRRPSGGATFFARPRPPARGLL</sequence>
<reference evidence="1" key="1">
    <citation type="journal article" date="2015" name="Proc. Natl. Acad. Sci. U.S.A.">
        <title>Networks of energetic and metabolic interactions define dynamics in microbial communities.</title>
        <authorList>
            <person name="Embree M."/>
            <person name="Liu J.K."/>
            <person name="Al-Bassam M.M."/>
            <person name="Zengler K."/>
        </authorList>
    </citation>
    <scope>NUCLEOTIDE SEQUENCE</scope>
</reference>
<dbReference type="EMBL" id="LNQE01000053">
    <property type="protein sequence ID" value="KUG29671.1"/>
    <property type="molecule type" value="Genomic_DNA"/>
</dbReference>
<accession>A0A0W8G942</accession>
<dbReference type="AlphaFoldDB" id="A0A0W8G942"/>
<comment type="caution">
    <text evidence="1">The sequence shown here is derived from an EMBL/GenBank/DDBJ whole genome shotgun (WGS) entry which is preliminary data.</text>
</comment>